<dbReference type="FunCoup" id="A0A316VG75">
    <property type="interactions" value="284"/>
</dbReference>
<protein>
    <submittedName>
        <fullName evidence="5">Chromatin associated protein KTI12</fullName>
    </submittedName>
</protein>
<keyword evidence="1" id="KW-0547">Nucleotide-binding</keyword>
<dbReference type="InterPro" id="IPR013641">
    <property type="entry name" value="KTI12/PSTK"/>
</dbReference>
<comment type="similarity">
    <text evidence="3">Belongs to the KTI12 family.</text>
</comment>
<dbReference type="GeneID" id="37018658"/>
<evidence type="ECO:0000256" key="3">
    <source>
        <dbReference type="ARBA" id="ARBA00025768"/>
    </source>
</evidence>
<reference evidence="5 6" key="1">
    <citation type="journal article" date="2018" name="Mol. Biol. Evol.">
        <title>Broad Genomic Sampling Reveals a Smut Pathogenic Ancestry of the Fungal Clade Ustilaginomycotina.</title>
        <authorList>
            <person name="Kijpornyongpan T."/>
            <person name="Mondo S.J."/>
            <person name="Barry K."/>
            <person name="Sandor L."/>
            <person name="Lee J."/>
            <person name="Lipzen A."/>
            <person name="Pangilinan J."/>
            <person name="LaButti K."/>
            <person name="Hainaut M."/>
            <person name="Henrissat B."/>
            <person name="Grigoriev I.V."/>
            <person name="Spatafora J.W."/>
            <person name="Aime M.C."/>
        </authorList>
    </citation>
    <scope>NUCLEOTIDE SEQUENCE [LARGE SCALE GENOMIC DNA]</scope>
    <source>
        <strain evidence="5 6">MCA 3882</strain>
    </source>
</reference>
<dbReference type="EMBL" id="KZ819602">
    <property type="protein sequence ID" value="PWN36629.1"/>
    <property type="molecule type" value="Genomic_DNA"/>
</dbReference>
<keyword evidence="2" id="KW-0067">ATP-binding</keyword>
<organism evidence="5 6">
    <name type="scientific">Meira miltonrushii</name>
    <dbReference type="NCBI Taxonomy" id="1280837"/>
    <lineage>
        <taxon>Eukaryota</taxon>
        <taxon>Fungi</taxon>
        <taxon>Dikarya</taxon>
        <taxon>Basidiomycota</taxon>
        <taxon>Ustilaginomycotina</taxon>
        <taxon>Exobasidiomycetes</taxon>
        <taxon>Exobasidiales</taxon>
        <taxon>Brachybasidiaceae</taxon>
        <taxon>Meira</taxon>
    </lineage>
</organism>
<evidence type="ECO:0000256" key="2">
    <source>
        <dbReference type="ARBA" id="ARBA00022840"/>
    </source>
</evidence>
<evidence type="ECO:0000313" key="5">
    <source>
        <dbReference type="EMBL" id="PWN36629.1"/>
    </source>
</evidence>
<dbReference type="Pfam" id="PF08433">
    <property type="entry name" value="KTI12"/>
    <property type="match status" value="1"/>
</dbReference>
<dbReference type="OrthoDB" id="9972657at2759"/>
<dbReference type="AlphaFoldDB" id="A0A316VG75"/>
<proteinExistence type="inferred from homology"/>
<sequence length="358" mass="39568">MALILVSGLPCSGRSTRSKQLIDDFSERITKSSDQQISSLRIVHLTNAEANVDRKAFHTQLKEKPARSAYLSLVMRSIAKDAIVFADGGAGTNIKGFRYQLWCAAREVGVRCASVLCAAKPDVCKRRNTDRMNAILESTESRQMEDAYENDTLDELLMRFEEPNAMTRWDSPLFVIDCTPEKDEDDSTCELPPFDQIWDAITKGEVKKAPDVVAPVRGTTSNYLSLLESTTQAVLSALQTLQSSGVLPEMGGQVQLSVQMQHSTPAVQKIGLFLPAGKRAPTTATLQRLRRQFVKMHASSAASQNEIGFAMGLEGRYTATSDHQKGSENSTGNSRAERKRTSEEEVAHRFVAYLEETL</sequence>
<evidence type="ECO:0000256" key="1">
    <source>
        <dbReference type="ARBA" id="ARBA00022741"/>
    </source>
</evidence>
<keyword evidence="6" id="KW-1185">Reference proteome</keyword>
<dbReference type="RefSeq" id="XP_025356931.1">
    <property type="nucleotide sequence ID" value="XM_025496877.1"/>
</dbReference>
<dbReference type="Gene3D" id="3.40.50.300">
    <property type="entry name" value="P-loop containing nucleotide triphosphate hydrolases"/>
    <property type="match status" value="1"/>
</dbReference>
<dbReference type="InParanoid" id="A0A316VG75"/>
<accession>A0A316VG75</accession>
<dbReference type="STRING" id="1280837.A0A316VG75"/>
<dbReference type="SUPFAM" id="SSF52540">
    <property type="entry name" value="P-loop containing nucleoside triphosphate hydrolases"/>
    <property type="match status" value="1"/>
</dbReference>
<feature type="compositionally biased region" description="Basic and acidic residues" evidence="4">
    <location>
        <begin position="335"/>
        <end position="344"/>
    </location>
</feature>
<evidence type="ECO:0000256" key="4">
    <source>
        <dbReference type="SAM" id="MobiDB-lite"/>
    </source>
</evidence>
<feature type="region of interest" description="Disordered" evidence="4">
    <location>
        <begin position="319"/>
        <end position="344"/>
    </location>
</feature>
<gene>
    <name evidence="5" type="ORF">FA14DRAFT_128845</name>
</gene>
<dbReference type="PANTHER" id="PTHR12435">
    <property type="match status" value="1"/>
</dbReference>
<evidence type="ECO:0000313" key="6">
    <source>
        <dbReference type="Proteomes" id="UP000245771"/>
    </source>
</evidence>
<name>A0A316VG75_9BASI</name>
<dbReference type="Proteomes" id="UP000245771">
    <property type="component" value="Unassembled WGS sequence"/>
</dbReference>
<dbReference type="GO" id="GO:0005524">
    <property type="term" value="F:ATP binding"/>
    <property type="evidence" value="ECO:0007669"/>
    <property type="project" value="UniProtKB-KW"/>
</dbReference>
<dbReference type="InterPro" id="IPR027417">
    <property type="entry name" value="P-loop_NTPase"/>
</dbReference>